<dbReference type="AlphaFoldDB" id="A0A552U8Y9"/>
<dbReference type="OrthoDB" id="7405733at2"/>
<protein>
    <submittedName>
        <fullName evidence="2">Uncharacterized protein</fullName>
    </submittedName>
</protein>
<proteinExistence type="predicted"/>
<dbReference type="Proteomes" id="UP000317894">
    <property type="component" value="Unassembled WGS sequence"/>
</dbReference>
<reference evidence="2 3" key="1">
    <citation type="submission" date="2019-07" db="EMBL/GenBank/DDBJ databases">
        <title>Novel species isolated from glacier.</title>
        <authorList>
            <person name="Liu Q."/>
            <person name="Xin Y.-H."/>
        </authorList>
    </citation>
    <scope>NUCLEOTIDE SEQUENCE [LARGE SCALE GENOMIC DNA]</scope>
    <source>
        <strain evidence="2 3">LB1R16</strain>
    </source>
</reference>
<keyword evidence="1" id="KW-0732">Signal</keyword>
<comment type="caution">
    <text evidence="2">The sequence shown here is derived from an EMBL/GenBank/DDBJ whole genome shotgun (WGS) entry which is preliminary data.</text>
</comment>
<evidence type="ECO:0000313" key="3">
    <source>
        <dbReference type="Proteomes" id="UP000317894"/>
    </source>
</evidence>
<name>A0A552U8Y9_9SPHN</name>
<evidence type="ECO:0000313" key="2">
    <source>
        <dbReference type="EMBL" id="TRW14694.1"/>
    </source>
</evidence>
<gene>
    <name evidence="2" type="ORF">FMM06_13485</name>
</gene>
<feature type="signal peptide" evidence="1">
    <location>
        <begin position="1"/>
        <end position="22"/>
    </location>
</feature>
<sequence length="381" mass="41111">MLAVLVALLAAPVAAAPPEAEAVSGPTIVVTATPIATLKAAHDRCLQFRCTPAEDIAATLAYSEALFVAGEYKAARGALSRSIRRNRQFAPAEPVAVSQLYRASSRVSIHIGDAERYSTDVRRIVRSLKAGTIRDEAEILLAEIEAADMKLKLGDPRTSDYLLRSAERRATAAGLTQIAAITRLRRAWLPYFTRGDRRAAIAQLRPITALPGADLAAIRIAARVLIVRLSSKPTKAPDLSVLTASPDPLPERQILLWTPEFKLPRIENFGAALDRRATSSAAGGGFQDKWADIAFRVRADGTVDEVTVLRSEGNAAWLPIATGQVAGRLYSPLPRAAAAADDAGDYRIERHTYTSYFGSKKGSRVRARDGIPRIEVLDLTA</sequence>
<dbReference type="EMBL" id="VJWA01000002">
    <property type="protein sequence ID" value="TRW14694.1"/>
    <property type="molecule type" value="Genomic_DNA"/>
</dbReference>
<feature type="chain" id="PRO_5022167502" evidence="1">
    <location>
        <begin position="23"/>
        <end position="381"/>
    </location>
</feature>
<dbReference type="RefSeq" id="WP_144237900.1">
    <property type="nucleotide sequence ID" value="NZ_VJWA01000002.1"/>
</dbReference>
<evidence type="ECO:0000256" key="1">
    <source>
        <dbReference type="SAM" id="SignalP"/>
    </source>
</evidence>
<keyword evidence="3" id="KW-1185">Reference proteome</keyword>
<organism evidence="2 3">
    <name type="scientific">Glacieibacterium frigidum</name>
    <dbReference type="NCBI Taxonomy" id="2593303"/>
    <lineage>
        <taxon>Bacteria</taxon>
        <taxon>Pseudomonadati</taxon>
        <taxon>Pseudomonadota</taxon>
        <taxon>Alphaproteobacteria</taxon>
        <taxon>Sphingomonadales</taxon>
        <taxon>Sphingosinicellaceae</taxon>
        <taxon>Glacieibacterium</taxon>
    </lineage>
</organism>
<accession>A0A552U8Y9</accession>